<dbReference type="CDD" id="cd00085">
    <property type="entry name" value="HNHc"/>
    <property type="match status" value="1"/>
</dbReference>
<sequence length="252" mass="28929">MIKLNRPSEPQVLCDNAADWTRDLMALVAEYVDYKSIPRDKKDAALKFYRHEDIKAALKASSFEKCAFCEGIPDETGFAEVEHFHPKSIYTDKAFEWTNLLYCCKACNNSKLSHDTQIEPIINPYDFDPRDCFTYTDIMIEPKAGLSYAIAQKTIEVCGLSDKRLFSPRAAILTSFRIFEKDIRQALEEFDLARTTPNKARKAANINDALSTIEELTHPRAKLSNYCSYLLEKSSIYQEAKNRLQEYFDANT</sequence>
<evidence type="ECO:0000313" key="3">
    <source>
        <dbReference type="Proteomes" id="UP000663901"/>
    </source>
</evidence>
<dbReference type="SMART" id="SM00507">
    <property type="entry name" value="HNHc"/>
    <property type="match status" value="1"/>
</dbReference>
<reference evidence="2" key="1">
    <citation type="submission" date="2020-07" db="EMBL/GenBank/DDBJ databases">
        <title>Genome Sequences for Panteoa spp. that cause Center Rot in Onions.</title>
        <authorList>
            <person name="Asselin J.A."/>
            <person name="Helmann T."/>
            <person name="Beer S."/>
            <person name="Stodghill P."/>
        </authorList>
    </citation>
    <scope>NUCLEOTIDE SEQUENCE</scope>
    <source>
        <strain evidence="2">OC5a</strain>
        <plasmid evidence="2">pOC5aB</plasmid>
    </source>
</reference>
<dbReference type="AlphaFoldDB" id="A0A8A4K8E9"/>
<dbReference type="RefSeq" id="WP_207806733.1">
    <property type="nucleotide sequence ID" value="NZ_CP059085.1"/>
</dbReference>
<dbReference type="InterPro" id="IPR003615">
    <property type="entry name" value="HNH_nuc"/>
</dbReference>
<dbReference type="NCBIfam" id="TIGR02646">
    <property type="entry name" value="retron system putative HNH endonuclease"/>
    <property type="match status" value="1"/>
</dbReference>
<name>A0A8A4K8E9_PANAN</name>
<evidence type="ECO:0000259" key="1">
    <source>
        <dbReference type="SMART" id="SM00507"/>
    </source>
</evidence>
<proteinExistence type="predicted"/>
<accession>A0A8A4K8E9</accession>
<dbReference type="Proteomes" id="UP000663901">
    <property type="component" value="Plasmid pOC5aB"/>
</dbReference>
<geneLocation type="plasmid" evidence="2 3">
    <name>pOC5aB</name>
</geneLocation>
<dbReference type="Gene3D" id="1.10.30.50">
    <property type="match status" value="1"/>
</dbReference>
<dbReference type="EMBL" id="CP059085">
    <property type="protein sequence ID" value="QTC48405.1"/>
    <property type="molecule type" value="Genomic_DNA"/>
</dbReference>
<evidence type="ECO:0000313" key="2">
    <source>
        <dbReference type="EMBL" id="QTC48405.1"/>
    </source>
</evidence>
<keyword evidence="2" id="KW-0614">Plasmid</keyword>
<protein>
    <submittedName>
        <fullName evidence="2">TIGR02646 family protein</fullName>
    </submittedName>
</protein>
<feature type="domain" description="HNH nuclease" evidence="1">
    <location>
        <begin position="53"/>
        <end position="109"/>
    </location>
</feature>
<gene>
    <name evidence="2" type="ORF">H0Z12_22705</name>
</gene>
<dbReference type="InterPro" id="IPR013467">
    <property type="entry name" value="HNH78-like"/>
</dbReference>
<organism evidence="2 3">
    <name type="scientific">Pantoea ananas</name>
    <name type="common">Erwinia uredovora</name>
    <dbReference type="NCBI Taxonomy" id="553"/>
    <lineage>
        <taxon>Bacteria</taxon>
        <taxon>Pseudomonadati</taxon>
        <taxon>Pseudomonadota</taxon>
        <taxon>Gammaproteobacteria</taxon>
        <taxon>Enterobacterales</taxon>
        <taxon>Erwiniaceae</taxon>
        <taxon>Pantoea</taxon>
    </lineage>
</organism>